<comment type="similarity">
    <text evidence="3 12">Belongs to the complex I subunit 1 family.</text>
</comment>
<dbReference type="PANTHER" id="PTHR11432:SF3">
    <property type="entry name" value="NADH-UBIQUINONE OXIDOREDUCTASE CHAIN 1"/>
    <property type="match status" value="1"/>
</dbReference>
<feature type="transmembrane region" description="Helical" evidence="14">
    <location>
        <begin position="74"/>
        <end position="94"/>
    </location>
</feature>
<dbReference type="Pfam" id="PF00146">
    <property type="entry name" value="NADHdh"/>
    <property type="match status" value="1"/>
</dbReference>
<protein>
    <recommendedName>
        <fullName evidence="4 13">NADH-ubiquinone oxidoreductase chain 1</fullName>
        <ecNumber evidence="13">7.1.1.2</ecNumber>
    </recommendedName>
</protein>
<comment type="subcellular location">
    <subcellularLocation>
        <location evidence="2 12">Mitochondrion inner membrane</location>
        <topology evidence="2 12">Multi-pass membrane protein</topology>
    </subcellularLocation>
</comment>
<dbReference type="GO" id="GO:0003954">
    <property type="term" value="F:NADH dehydrogenase activity"/>
    <property type="evidence" value="ECO:0007669"/>
    <property type="project" value="TreeGrafter"/>
</dbReference>
<keyword evidence="10 13" id="KW-0496">Mitochondrion</keyword>
<dbReference type="PROSITE" id="PS00668">
    <property type="entry name" value="COMPLEX1_ND1_2"/>
    <property type="match status" value="1"/>
</dbReference>
<dbReference type="GO" id="GO:0005743">
    <property type="term" value="C:mitochondrial inner membrane"/>
    <property type="evidence" value="ECO:0007669"/>
    <property type="project" value="UniProtKB-SubCell"/>
</dbReference>
<evidence type="ECO:0000313" key="15">
    <source>
        <dbReference type="EMBL" id="AIY61580.1"/>
    </source>
</evidence>
<keyword evidence="5" id="KW-0813">Transport</keyword>
<dbReference type="InterPro" id="IPR018086">
    <property type="entry name" value="NADH_UbQ_OxRdtase_su1_CS"/>
</dbReference>
<accession>A0A0A7E7S1</accession>
<evidence type="ECO:0000256" key="12">
    <source>
        <dbReference type="RuleBase" id="RU000471"/>
    </source>
</evidence>
<feature type="transmembrane region" description="Helical" evidence="14">
    <location>
        <begin position="6"/>
        <end position="28"/>
    </location>
</feature>
<dbReference type="AlphaFoldDB" id="A0A0A7E7S1"/>
<evidence type="ECO:0000256" key="2">
    <source>
        <dbReference type="ARBA" id="ARBA00004448"/>
    </source>
</evidence>
<dbReference type="GO" id="GO:0008137">
    <property type="term" value="F:NADH dehydrogenase (ubiquinone) activity"/>
    <property type="evidence" value="ECO:0007669"/>
    <property type="project" value="UniProtKB-EC"/>
</dbReference>
<feature type="transmembrane region" description="Helical" evidence="14">
    <location>
        <begin position="145"/>
        <end position="164"/>
    </location>
</feature>
<comment type="function">
    <text evidence="1">Core subunit of the mitochondrial membrane respiratory chain NADH dehydrogenase (Complex I) that is believed to belong to the minimal assembly required for catalysis. Complex I functions in the transfer of electrons from NADH to the respiratory chain. The immediate electron acceptor for the enzyme is believed to be ubiquinone.</text>
</comment>
<organism evidence="15">
    <name type="scientific">Prorhinotermes canalifrons</name>
    <dbReference type="NCBI Taxonomy" id="488276"/>
    <lineage>
        <taxon>Eukaryota</taxon>
        <taxon>Metazoa</taxon>
        <taxon>Ecdysozoa</taxon>
        <taxon>Arthropoda</taxon>
        <taxon>Hexapoda</taxon>
        <taxon>Insecta</taxon>
        <taxon>Pterygota</taxon>
        <taxon>Neoptera</taxon>
        <taxon>Polyneoptera</taxon>
        <taxon>Dictyoptera</taxon>
        <taxon>Blattodea</taxon>
        <taxon>Blattoidea</taxon>
        <taxon>Termitoidae</taxon>
        <taxon>Rhinotermitidae</taxon>
        <taxon>Prorhinotermes</taxon>
    </lineage>
</organism>
<proteinExistence type="inferred from homology"/>
<reference evidence="15" key="1">
    <citation type="journal article" date="2014" name="Mol. Biol. Evol.">
        <title>The evolutionary history of termites as inferred from 66 mitochondrial genomes.</title>
        <authorList>
            <person name="Bourguignon T."/>
            <person name="Lo N."/>
            <person name="Cameron S.L."/>
            <person name="Sobotnik J."/>
            <person name="Hayashi Y."/>
            <person name="Shigenobu S."/>
            <person name="Watanabe D."/>
            <person name="Roisin Y."/>
            <person name="Miura T."/>
            <person name="Evans T.A."/>
        </authorList>
    </citation>
    <scope>NUCLEOTIDE SEQUENCE</scope>
</reference>
<evidence type="ECO:0000256" key="11">
    <source>
        <dbReference type="ARBA" id="ARBA00023136"/>
    </source>
</evidence>
<keyword evidence="12" id="KW-0520">NAD</keyword>
<feature type="transmembrane region" description="Helical" evidence="14">
    <location>
        <begin position="176"/>
        <end position="196"/>
    </location>
</feature>
<sequence length="313" mass="35312">MFGLVFVFVAFLLLVVFVLVGVAFLTLLERSVLGYIHIRKGPNSVGFIGILQPFSDAIKLFSSEQYYPLMSNYLSYYFSPVFGLFLSLLVWLLIPYLSGLVSFELGLLFFLACTSLGVYTVMIAGWSSNSGYSLLGGLRALAQTISYEVSLAFILLSFVVLISGYDLLGFHFFQSYVWLIFISFPLSFVWFISCLAETNRTPFDFAEGESELVSGFNVEYGGGGFALIFLAEYASILFMSLLFCIIFLGSDLYSLFFYVKLTFLSFLFVWVRGTLPRFRYDKLMYLAWSGFLPVSLNYLLFFVGVSACIFSLL</sequence>
<evidence type="ECO:0000256" key="13">
    <source>
        <dbReference type="RuleBase" id="RU000473"/>
    </source>
</evidence>
<feature type="transmembrane region" description="Helical" evidence="14">
    <location>
        <begin position="255"/>
        <end position="273"/>
    </location>
</feature>
<feature type="transmembrane region" description="Helical" evidence="14">
    <location>
        <begin position="285"/>
        <end position="312"/>
    </location>
</feature>
<evidence type="ECO:0000256" key="4">
    <source>
        <dbReference type="ARBA" id="ARBA00021009"/>
    </source>
</evidence>
<evidence type="ECO:0000256" key="3">
    <source>
        <dbReference type="ARBA" id="ARBA00010535"/>
    </source>
</evidence>
<dbReference type="PANTHER" id="PTHR11432">
    <property type="entry name" value="NADH DEHYDROGENASE SUBUNIT 1"/>
    <property type="match status" value="1"/>
</dbReference>
<keyword evidence="6 12" id="KW-0812">Transmembrane</keyword>
<evidence type="ECO:0000256" key="1">
    <source>
        <dbReference type="ARBA" id="ARBA00003257"/>
    </source>
</evidence>
<dbReference type="EC" id="7.1.1.2" evidence="13"/>
<evidence type="ECO:0000256" key="9">
    <source>
        <dbReference type="ARBA" id="ARBA00023075"/>
    </source>
</evidence>
<evidence type="ECO:0000256" key="14">
    <source>
        <dbReference type="SAM" id="Phobius"/>
    </source>
</evidence>
<dbReference type="EMBL" id="KP026256">
    <property type="protein sequence ID" value="AIY61580.1"/>
    <property type="molecule type" value="Genomic_DNA"/>
</dbReference>
<evidence type="ECO:0000256" key="6">
    <source>
        <dbReference type="ARBA" id="ARBA00022692"/>
    </source>
</evidence>
<feature type="transmembrane region" description="Helical" evidence="14">
    <location>
        <begin position="225"/>
        <end position="249"/>
    </location>
</feature>
<dbReference type="HAMAP" id="MF_01350">
    <property type="entry name" value="NDH1_NuoH"/>
    <property type="match status" value="1"/>
</dbReference>
<evidence type="ECO:0000256" key="5">
    <source>
        <dbReference type="ARBA" id="ARBA00022448"/>
    </source>
</evidence>
<dbReference type="GO" id="GO:0009060">
    <property type="term" value="P:aerobic respiration"/>
    <property type="evidence" value="ECO:0007669"/>
    <property type="project" value="TreeGrafter"/>
</dbReference>
<keyword evidence="11 14" id="KW-0472">Membrane</keyword>
<gene>
    <name evidence="15" type="primary">nad1</name>
</gene>
<name>A0A0A7E7S1_9NEOP</name>
<comment type="catalytic activity">
    <reaction evidence="13">
        <text>a ubiquinone + NADH + 5 H(+)(in) = a ubiquinol + NAD(+) + 4 H(+)(out)</text>
        <dbReference type="Rhea" id="RHEA:29091"/>
        <dbReference type="Rhea" id="RHEA-COMP:9565"/>
        <dbReference type="Rhea" id="RHEA-COMP:9566"/>
        <dbReference type="ChEBI" id="CHEBI:15378"/>
        <dbReference type="ChEBI" id="CHEBI:16389"/>
        <dbReference type="ChEBI" id="CHEBI:17976"/>
        <dbReference type="ChEBI" id="CHEBI:57540"/>
        <dbReference type="ChEBI" id="CHEBI:57945"/>
        <dbReference type="EC" id="7.1.1.2"/>
    </reaction>
</comment>
<keyword evidence="8 14" id="KW-1133">Transmembrane helix</keyword>
<keyword evidence="9 13" id="KW-0830">Ubiquinone</keyword>
<keyword evidence="7" id="KW-0999">Mitochondrion inner membrane</keyword>
<evidence type="ECO:0000256" key="7">
    <source>
        <dbReference type="ARBA" id="ARBA00022792"/>
    </source>
</evidence>
<feature type="transmembrane region" description="Helical" evidence="14">
    <location>
        <begin position="100"/>
        <end position="124"/>
    </location>
</feature>
<dbReference type="InterPro" id="IPR001694">
    <property type="entry name" value="NADH_UbQ_OxRdtase_su1/FPO"/>
</dbReference>
<evidence type="ECO:0000256" key="8">
    <source>
        <dbReference type="ARBA" id="ARBA00022989"/>
    </source>
</evidence>
<geneLocation type="mitochondrion" evidence="15"/>
<evidence type="ECO:0000256" key="10">
    <source>
        <dbReference type="ARBA" id="ARBA00023128"/>
    </source>
</evidence>